<protein>
    <submittedName>
        <fullName evidence="2">(2R)-sulfolactate sulfo-lyase subunit beta</fullName>
        <ecNumber evidence="2">4.4.1.24</ecNumber>
    </submittedName>
</protein>
<organism evidence="2">
    <name type="scientific">uncultured Microvirga sp</name>
    <dbReference type="NCBI Taxonomy" id="412392"/>
    <lineage>
        <taxon>Bacteria</taxon>
        <taxon>Pseudomonadati</taxon>
        <taxon>Pseudomonadota</taxon>
        <taxon>Alphaproteobacteria</taxon>
        <taxon>Hyphomicrobiales</taxon>
        <taxon>Methylobacteriaceae</taxon>
        <taxon>Microvirga</taxon>
        <taxon>environmental samples</taxon>
    </lineage>
</organism>
<name>A0A6J4LZS4_9HYPH</name>
<reference evidence="2" key="1">
    <citation type="submission" date="2020-02" db="EMBL/GenBank/DDBJ databases">
        <authorList>
            <person name="Meier V. D."/>
        </authorList>
    </citation>
    <scope>NUCLEOTIDE SEQUENCE</scope>
    <source>
        <strain evidence="2">AVDCRST_MAG90</strain>
    </source>
</reference>
<dbReference type="GO" id="GO:0034010">
    <property type="term" value="F:sulfolactate sulfo-lyase activity"/>
    <property type="evidence" value="ECO:0007669"/>
    <property type="project" value="UniProtKB-EC"/>
</dbReference>
<feature type="region of interest" description="Disordered" evidence="1">
    <location>
        <begin position="1"/>
        <end position="156"/>
    </location>
</feature>
<feature type="compositionally biased region" description="Low complexity" evidence="1">
    <location>
        <begin position="73"/>
        <end position="86"/>
    </location>
</feature>
<feature type="compositionally biased region" description="Basic and acidic residues" evidence="1">
    <location>
        <begin position="251"/>
        <end position="263"/>
    </location>
</feature>
<keyword evidence="2" id="KW-0456">Lyase</keyword>
<evidence type="ECO:0000256" key="1">
    <source>
        <dbReference type="SAM" id="MobiDB-lite"/>
    </source>
</evidence>
<evidence type="ECO:0000313" key="2">
    <source>
        <dbReference type="EMBL" id="CAA9344297.1"/>
    </source>
</evidence>
<feature type="compositionally biased region" description="Basic and acidic residues" evidence="1">
    <location>
        <begin position="348"/>
        <end position="369"/>
    </location>
</feature>
<feature type="non-terminal residue" evidence="2">
    <location>
        <position position="1"/>
    </location>
</feature>
<accession>A0A6J4LZS4</accession>
<feature type="non-terminal residue" evidence="2">
    <location>
        <position position="425"/>
    </location>
</feature>
<proteinExistence type="predicted"/>
<feature type="compositionally biased region" description="Basic residues" evidence="1">
    <location>
        <begin position="49"/>
        <end position="62"/>
    </location>
</feature>
<feature type="compositionally biased region" description="Basic residues" evidence="1">
    <location>
        <begin position="273"/>
        <end position="284"/>
    </location>
</feature>
<gene>
    <name evidence="2" type="ORF">AVDCRST_MAG90-2104</name>
</gene>
<feature type="compositionally biased region" description="Basic and acidic residues" evidence="1">
    <location>
        <begin position="102"/>
        <end position="140"/>
    </location>
</feature>
<dbReference type="AlphaFoldDB" id="A0A6J4LZS4"/>
<sequence length="425" mass="48736">GTGHDDHAGPGVHLSGRRARPVDDGGASRRAGLGGFRQRHLHGLAARERARRRAQPRRHPAARRPLERRLRGGRQQRQGHDGAAARLWPAPVRRGSRAAFPHPDRDRLEPERCGGDRDRHRGPVDQPRRRGHRQDRQARDRLRHRGPWRHRDGREGELRGEALRAMGLGAQARRMPDLGAVGFDEVRRERHDDRPRLLPDGRQHVRQAHSARHLWLLRRDLRDHRRRAPGQGTRGDARDRREMVPDLEILPGRRDRGPQDRRPVGFAADQGQHRRRPHDHRGKGARQPGKDRPPEPLHRRPDAGRSPRQGSGPLLHGHVVGGRRMRDPDGGGRLRGPYLPDRAGQRHRQPDRPRDQDHRQPEDGPDHGRAYRCRRDRGAAPRHDHRRGRRRAHRHGGAHGQWPPDRGGIARPSRVLDDQAVSQRV</sequence>
<dbReference type="EC" id="4.4.1.24" evidence="2"/>
<dbReference type="EMBL" id="CADCUC010000412">
    <property type="protein sequence ID" value="CAA9344297.1"/>
    <property type="molecule type" value="Genomic_DNA"/>
</dbReference>
<feature type="compositionally biased region" description="Basic and acidic residues" evidence="1">
    <location>
        <begin position="235"/>
        <end position="244"/>
    </location>
</feature>
<feature type="compositionally biased region" description="Basic residues" evidence="1">
    <location>
        <begin position="383"/>
        <end position="397"/>
    </location>
</feature>
<feature type="compositionally biased region" description="Basic and acidic residues" evidence="1">
    <location>
        <begin position="288"/>
        <end position="305"/>
    </location>
</feature>
<feature type="region of interest" description="Disordered" evidence="1">
    <location>
        <begin position="226"/>
        <end position="425"/>
    </location>
</feature>